<organism evidence="2 3">
    <name type="scientific">Kosakonia sacchari</name>
    <dbReference type="NCBI Taxonomy" id="1158459"/>
    <lineage>
        <taxon>Bacteria</taxon>
        <taxon>Pseudomonadati</taxon>
        <taxon>Pseudomonadota</taxon>
        <taxon>Gammaproteobacteria</taxon>
        <taxon>Enterobacterales</taxon>
        <taxon>Enterobacteriaceae</taxon>
        <taxon>Kosakonia</taxon>
    </lineage>
</organism>
<keyword evidence="1" id="KW-0812">Transmembrane</keyword>
<feature type="transmembrane region" description="Helical" evidence="1">
    <location>
        <begin position="7"/>
        <end position="29"/>
    </location>
</feature>
<accession>A0A1G4XIK2</accession>
<keyword evidence="1" id="KW-1133">Transmembrane helix</keyword>
<keyword evidence="1" id="KW-0472">Membrane</keyword>
<evidence type="ECO:0000313" key="2">
    <source>
        <dbReference type="EMBL" id="SCX41020.1"/>
    </source>
</evidence>
<dbReference type="EMBL" id="FMUI01000002">
    <property type="protein sequence ID" value="SCX41020.1"/>
    <property type="molecule type" value="Genomic_DNA"/>
</dbReference>
<comment type="caution">
    <text evidence="2">The sequence shown here is derived from an EMBL/GenBank/DDBJ whole genome shotgun (WGS) entry which is preliminary data.</text>
</comment>
<dbReference type="AlphaFoldDB" id="A0A1G4XIK2"/>
<feature type="transmembrane region" description="Helical" evidence="1">
    <location>
        <begin position="35"/>
        <end position="53"/>
    </location>
</feature>
<gene>
    <name evidence="2" type="ORF">SAMN02927897_00950</name>
</gene>
<feature type="transmembrane region" description="Helical" evidence="1">
    <location>
        <begin position="106"/>
        <end position="125"/>
    </location>
</feature>
<proteinExistence type="predicted"/>
<reference evidence="2 3" key="1">
    <citation type="submission" date="2016-10" db="EMBL/GenBank/DDBJ databases">
        <authorList>
            <person name="Varghese N."/>
            <person name="Submissions S."/>
        </authorList>
    </citation>
    <scope>NUCLEOTIDE SEQUENCE [LARGE SCALE GENOMIC DNA]</scope>
    <source>
        <strain evidence="2 3">CGMCC 1.12102</strain>
    </source>
</reference>
<name>A0A1G4XIK2_9ENTR</name>
<evidence type="ECO:0000313" key="3">
    <source>
        <dbReference type="Proteomes" id="UP000183569"/>
    </source>
</evidence>
<evidence type="ECO:0000256" key="1">
    <source>
        <dbReference type="SAM" id="Phobius"/>
    </source>
</evidence>
<protein>
    <submittedName>
        <fullName evidence="2">Uncharacterized protein</fullName>
    </submittedName>
</protein>
<dbReference type="GeneID" id="23847043"/>
<sequence>MMNYQNTALLIYAPLYVLFVVTGFGLAFMGLSAPIFYGLCMGLVFPVVISMRLHTLSESGQALLLKETTHWTVYVQGIPVQETRSSLKNPCFSTPQRLQQFCMRTLLTRLVLQVASVALLVQQASANPLSTSYGAAAFVALIILLVPLYRTVRLLRKMHNGEWALQQVEGIDGYQAFFIDKKGAHTALDKLLAIM</sequence>
<dbReference type="RefSeq" id="WP_017455906.1">
    <property type="nucleotide sequence ID" value="NZ_FMUI01000002.1"/>
</dbReference>
<dbReference type="Proteomes" id="UP000183569">
    <property type="component" value="Unassembled WGS sequence"/>
</dbReference>
<feature type="transmembrane region" description="Helical" evidence="1">
    <location>
        <begin position="131"/>
        <end position="149"/>
    </location>
</feature>